<dbReference type="AlphaFoldDB" id="X0V1Z7"/>
<comment type="caution">
    <text evidence="1">The sequence shown here is derived from an EMBL/GenBank/DDBJ whole genome shotgun (WGS) entry which is preliminary data.</text>
</comment>
<name>X0V1Z7_9ZZZZ</name>
<gene>
    <name evidence="1" type="ORF">S01H1_41228</name>
</gene>
<sequence length="73" mass="8032">LIKGKILPGRTFSRDCHWSKTGRYTATECGVTNATLIASYPACDGTLDNCIIRKNRSRYGGFVSIPQRGIVII</sequence>
<feature type="non-terminal residue" evidence="1">
    <location>
        <position position="1"/>
    </location>
</feature>
<accession>X0V1Z7</accession>
<dbReference type="EMBL" id="BARS01026139">
    <property type="protein sequence ID" value="GAG12140.1"/>
    <property type="molecule type" value="Genomic_DNA"/>
</dbReference>
<organism evidence="1">
    <name type="scientific">marine sediment metagenome</name>
    <dbReference type="NCBI Taxonomy" id="412755"/>
    <lineage>
        <taxon>unclassified sequences</taxon>
        <taxon>metagenomes</taxon>
        <taxon>ecological metagenomes</taxon>
    </lineage>
</organism>
<reference evidence="1" key="1">
    <citation type="journal article" date="2014" name="Front. Microbiol.">
        <title>High frequency of phylogenetically diverse reductive dehalogenase-homologous genes in deep subseafloor sedimentary metagenomes.</title>
        <authorList>
            <person name="Kawai M."/>
            <person name="Futagami T."/>
            <person name="Toyoda A."/>
            <person name="Takaki Y."/>
            <person name="Nishi S."/>
            <person name="Hori S."/>
            <person name="Arai W."/>
            <person name="Tsubouchi T."/>
            <person name="Morono Y."/>
            <person name="Uchiyama I."/>
            <person name="Ito T."/>
            <person name="Fujiyama A."/>
            <person name="Inagaki F."/>
            <person name="Takami H."/>
        </authorList>
    </citation>
    <scope>NUCLEOTIDE SEQUENCE</scope>
    <source>
        <strain evidence="1">Expedition CK06-06</strain>
    </source>
</reference>
<evidence type="ECO:0000313" key="1">
    <source>
        <dbReference type="EMBL" id="GAG12140.1"/>
    </source>
</evidence>
<proteinExistence type="predicted"/>
<protein>
    <submittedName>
        <fullName evidence="1">Uncharacterized protein</fullName>
    </submittedName>
</protein>